<dbReference type="EMBL" id="KV878595">
    <property type="protein sequence ID" value="OJJ54285.1"/>
    <property type="molecule type" value="Genomic_DNA"/>
</dbReference>
<dbReference type="PANTHER" id="PTHR47706">
    <property type="entry name" value="NMRA-LIKE FAMILY PROTEIN"/>
    <property type="match status" value="1"/>
</dbReference>
<dbReference type="PANTHER" id="PTHR47706:SF6">
    <property type="entry name" value="NMRA-LIKE FAMILY PROTEIN (AFU_ORTHOLOGUE AFUA_6G00280)"/>
    <property type="match status" value="1"/>
</dbReference>
<evidence type="ECO:0000256" key="1">
    <source>
        <dbReference type="ARBA" id="ARBA00022857"/>
    </source>
</evidence>
<proteinExistence type="predicted"/>
<dbReference type="RefSeq" id="XP_040698091.1">
    <property type="nucleotide sequence ID" value="XM_040852927.1"/>
</dbReference>
<keyword evidence="5" id="KW-1185">Reference proteome</keyword>
<feature type="domain" description="NmrA-like" evidence="3">
    <location>
        <begin position="5"/>
        <end position="285"/>
    </location>
</feature>
<protein>
    <recommendedName>
        <fullName evidence="3">NmrA-like domain-containing protein</fullName>
    </recommendedName>
</protein>
<dbReference type="Gene3D" id="3.40.50.720">
    <property type="entry name" value="NAD(P)-binding Rossmann-like Domain"/>
    <property type="match status" value="1"/>
</dbReference>
<dbReference type="CDD" id="cd05259">
    <property type="entry name" value="PCBER_SDR_a"/>
    <property type="match status" value="1"/>
</dbReference>
<dbReference type="GeneID" id="63769000"/>
<evidence type="ECO:0000256" key="2">
    <source>
        <dbReference type="ARBA" id="ARBA00023002"/>
    </source>
</evidence>
<dbReference type="AlphaFoldDB" id="A0A1L9T4F5"/>
<dbReference type="SUPFAM" id="SSF51735">
    <property type="entry name" value="NAD(P)-binding Rossmann-fold domains"/>
    <property type="match status" value="1"/>
</dbReference>
<dbReference type="VEuPathDB" id="FungiDB:ASPSYDRAFT_94040"/>
<evidence type="ECO:0000313" key="4">
    <source>
        <dbReference type="EMBL" id="OJJ54285.1"/>
    </source>
</evidence>
<organism evidence="4 5">
    <name type="scientific">Aspergillus sydowii CBS 593.65</name>
    <dbReference type="NCBI Taxonomy" id="1036612"/>
    <lineage>
        <taxon>Eukaryota</taxon>
        <taxon>Fungi</taxon>
        <taxon>Dikarya</taxon>
        <taxon>Ascomycota</taxon>
        <taxon>Pezizomycotina</taxon>
        <taxon>Eurotiomycetes</taxon>
        <taxon>Eurotiomycetidae</taxon>
        <taxon>Eurotiales</taxon>
        <taxon>Aspergillaceae</taxon>
        <taxon>Aspergillus</taxon>
        <taxon>Aspergillus subgen. Nidulantes</taxon>
    </lineage>
</organism>
<dbReference type="Proteomes" id="UP000184356">
    <property type="component" value="Unassembled WGS sequence"/>
</dbReference>
<keyword evidence="1" id="KW-0521">NADP</keyword>
<evidence type="ECO:0000313" key="5">
    <source>
        <dbReference type="Proteomes" id="UP000184356"/>
    </source>
</evidence>
<dbReference type="InterPro" id="IPR045312">
    <property type="entry name" value="PCBER-like"/>
</dbReference>
<evidence type="ECO:0000259" key="3">
    <source>
        <dbReference type="Pfam" id="PF05368"/>
    </source>
</evidence>
<dbReference type="InterPro" id="IPR008030">
    <property type="entry name" value="NmrA-like"/>
</dbReference>
<dbReference type="InterPro" id="IPR036291">
    <property type="entry name" value="NAD(P)-bd_dom_sf"/>
</dbReference>
<reference evidence="5" key="1">
    <citation type="journal article" date="2017" name="Genome Biol.">
        <title>Comparative genomics reveals high biological diversity and specific adaptations in the industrially and medically important fungal genus Aspergillus.</title>
        <authorList>
            <person name="de Vries R.P."/>
            <person name="Riley R."/>
            <person name="Wiebenga A."/>
            <person name="Aguilar-Osorio G."/>
            <person name="Amillis S."/>
            <person name="Uchima C.A."/>
            <person name="Anderluh G."/>
            <person name="Asadollahi M."/>
            <person name="Askin M."/>
            <person name="Barry K."/>
            <person name="Battaglia E."/>
            <person name="Bayram O."/>
            <person name="Benocci T."/>
            <person name="Braus-Stromeyer S.A."/>
            <person name="Caldana C."/>
            <person name="Canovas D."/>
            <person name="Cerqueira G.C."/>
            <person name="Chen F."/>
            <person name="Chen W."/>
            <person name="Choi C."/>
            <person name="Clum A."/>
            <person name="Dos Santos R.A."/>
            <person name="Damasio A.R."/>
            <person name="Diallinas G."/>
            <person name="Emri T."/>
            <person name="Fekete E."/>
            <person name="Flipphi M."/>
            <person name="Freyberg S."/>
            <person name="Gallo A."/>
            <person name="Gournas C."/>
            <person name="Habgood R."/>
            <person name="Hainaut M."/>
            <person name="Harispe M.L."/>
            <person name="Henrissat B."/>
            <person name="Hilden K.S."/>
            <person name="Hope R."/>
            <person name="Hossain A."/>
            <person name="Karabika E."/>
            <person name="Karaffa L."/>
            <person name="Karanyi Z."/>
            <person name="Krasevec N."/>
            <person name="Kuo A."/>
            <person name="Kusch H."/>
            <person name="LaButti K."/>
            <person name="Lagendijk E.L."/>
            <person name="Lapidus A."/>
            <person name="Levasseur A."/>
            <person name="Lindquist E."/>
            <person name="Lipzen A."/>
            <person name="Logrieco A.F."/>
            <person name="MacCabe A."/>
            <person name="Maekelae M.R."/>
            <person name="Malavazi I."/>
            <person name="Melin P."/>
            <person name="Meyer V."/>
            <person name="Mielnichuk N."/>
            <person name="Miskei M."/>
            <person name="Molnar A.P."/>
            <person name="Mule G."/>
            <person name="Ngan C.Y."/>
            <person name="Orejas M."/>
            <person name="Orosz E."/>
            <person name="Ouedraogo J.P."/>
            <person name="Overkamp K.M."/>
            <person name="Park H.-S."/>
            <person name="Perrone G."/>
            <person name="Piumi F."/>
            <person name="Punt P.J."/>
            <person name="Ram A.F."/>
            <person name="Ramon A."/>
            <person name="Rauscher S."/>
            <person name="Record E."/>
            <person name="Riano-Pachon D.M."/>
            <person name="Robert V."/>
            <person name="Roehrig J."/>
            <person name="Ruller R."/>
            <person name="Salamov A."/>
            <person name="Salih N.S."/>
            <person name="Samson R.A."/>
            <person name="Sandor E."/>
            <person name="Sanguinetti M."/>
            <person name="Schuetze T."/>
            <person name="Sepcic K."/>
            <person name="Shelest E."/>
            <person name="Sherlock G."/>
            <person name="Sophianopoulou V."/>
            <person name="Squina F.M."/>
            <person name="Sun H."/>
            <person name="Susca A."/>
            <person name="Todd R.B."/>
            <person name="Tsang A."/>
            <person name="Unkles S.E."/>
            <person name="van de Wiele N."/>
            <person name="van Rossen-Uffink D."/>
            <person name="Oliveira J.V."/>
            <person name="Vesth T.C."/>
            <person name="Visser J."/>
            <person name="Yu J.-H."/>
            <person name="Zhou M."/>
            <person name="Andersen M.R."/>
            <person name="Archer D.B."/>
            <person name="Baker S.E."/>
            <person name="Benoit I."/>
            <person name="Brakhage A.A."/>
            <person name="Braus G.H."/>
            <person name="Fischer R."/>
            <person name="Frisvad J.C."/>
            <person name="Goldman G.H."/>
            <person name="Houbraken J."/>
            <person name="Oakley B."/>
            <person name="Pocsi I."/>
            <person name="Scazzocchio C."/>
            <person name="Seiboth B."/>
            <person name="vanKuyk P.A."/>
            <person name="Wortman J."/>
            <person name="Dyer P.S."/>
            <person name="Grigoriev I.V."/>
        </authorList>
    </citation>
    <scope>NUCLEOTIDE SEQUENCE [LARGE SCALE GENOMIC DNA]</scope>
    <source>
        <strain evidence="5">CBS 593.65</strain>
    </source>
</reference>
<sequence>MTPISKILVLGAGELGTPVLLALAQHPNVTTTNKSNNISISVLLRPSTITSPSPQKAKELKVFRDNNISFIPGDITADSPQTLSSTFKQFDTVISCTGFAVGPGTQLKLTRAVLDAGVARYIPWQFGVDYDTIGRESGQDLFDEQLDVRDALRSQSSTRWAIISTGMFTSFLFQPSSGIVDLGDGVVTALGGLGNRVTVTAPHDIGRVTAEIVLGDHEEAFQDKPIYVAGDTLSYGRLAEIVEGVKGRKVERRVRTVEAAREDLVKDPENALYKYQIVFGEGKGVAWDVEETWNYKHGFRLQTAEEWARENLS</sequence>
<dbReference type="OrthoDB" id="5283654at2759"/>
<dbReference type="Pfam" id="PF05368">
    <property type="entry name" value="NmrA"/>
    <property type="match status" value="1"/>
</dbReference>
<dbReference type="Gene3D" id="3.90.25.10">
    <property type="entry name" value="UDP-galactose 4-epimerase, domain 1"/>
    <property type="match status" value="1"/>
</dbReference>
<gene>
    <name evidence="4" type="ORF">ASPSYDRAFT_94040</name>
</gene>
<dbReference type="InterPro" id="IPR051609">
    <property type="entry name" value="NmrA/Isoflavone_reductase-like"/>
</dbReference>
<dbReference type="STRING" id="1036612.A0A1L9T4F5"/>
<dbReference type="GO" id="GO:0016491">
    <property type="term" value="F:oxidoreductase activity"/>
    <property type="evidence" value="ECO:0007669"/>
    <property type="project" value="UniProtKB-KW"/>
</dbReference>
<accession>A0A1L9T4F5</accession>
<name>A0A1L9T4F5_9EURO</name>
<keyword evidence="2" id="KW-0560">Oxidoreductase</keyword>